<dbReference type="Pfam" id="PF02210">
    <property type="entry name" value="Laminin_G_2"/>
    <property type="match status" value="1"/>
</dbReference>
<evidence type="ECO:0000256" key="3">
    <source>
        <dbReference type="SAM" id="MobiDB-lite"/>
    </source>
</evidence>
<feature type="region of interest" description="Disordered" evidence="3">
    <location>
        <begin position="441"/>
        <end position="518"/>
    </location>
</feature>
<keyword evidence="1" id="KW-0732">Signal</keyword>
<proteinExistence type="predicted"/>
<evidence type="ECO:0000256" key="1">
    <source>
        <dbReference type="ARBA" id="ARBA00022729"/>
    </source>
</evidence>
<evidence type="ECO:0000313" key="7">
    <source>
        <dbReference type="Proteomes" id="UP001311232"/>
    </source>
</evidence>
<accession>A0AAV9SSI4</accession>
<comment type="caution">
    <text evidence="6">The sequence shown here is derived from an EMBL/GenBank/DDBJ whole genome shotgun (WGS) entry which is preliminary data.</text>
</comment>
<dbReference type="InterPro" id="IPR013320">
    <property type="entry name" value="ConA-like_dom_sf"/>
</dbReference>
<evidence type="ECO:0000259" key="4">
    <source>
        <dbReference type="SMART" id="SM00210"/>
    </source>
</evidence>
<feature type="region of interest" description="Disordered" evidence="3">
    <location>
        <begin position="252"/>
        <end position="276"/>
    </location>
</feature>
<feature type="compositionally biased region" description="Gly residues" evidence="3">
    <location>
        <begin position="569"/>
        <end position="578"/>
    </location>
</feature>
<evidence type="ECO:0008006" key="8">
    <source>
        <dbReference type="Google" id="ProtNLM"/>
    </source>
</evidence>
<dbReference type="SUPFAM" id="SSF49899">
    <property type="entry name" value="Concanavalin A-like lectins/glucanases"/>
    <property type="match status" value="1"/>
</dbReference>
<dbReference type="InterPro" id="IPR001791">
    <property type="entry name" value="Laminin_G"/>
</dbReference>
<dbReference type="Gene3D" id="2.60.120.200">
    <property type="match status" value="1"/>
</dbReference>
<gene>
    <name evidence="6" type="ORF">CRENBAI_019904</name>
</gene>
<name>A0AAV9SSI4_9TELE</name>
<dbReference type="SMART" id="SM00282">
    <property type="entry name" value="LamG"/>
    <property type="match status" value="1"/>
</dbReference>
<dbReference type="GO" id="GO:0005615">
    <property type="term" value="C:extracellular space"/>
    <property type="evidence" value="ECO:0007669"/>
    <property type="project" value="TreeGrafter"/>
</dbReference>
<dbReference type="Pfam" id="PF01391">
    <property type="entry name" value="Collagen"/>
    <property type="match status" value="2"/>
</dbReference>
<dbReference type="PANTHER" id="PTHR24023:SF1100">
    <property type="entry name" value="FIBRILLAR COLLAGEN NC1 DOMAIN-CONTAINING PROTEIN"/>
    <property type="match status" value="1"/>
</dbReference>
<sequence>MPEPVDVLKVLAFQNYPEGVTKTTGFCANRRASKPDSAYRVAKQIQISAPTTQLFPGGVFPEDFSILTTVRPKSGLQSFLLSIYNEQGVQQLGVEVGRSPVFLYEDQTGKPTPEDYPLFSSLNLANGKWHRVAISVEKKTVTIIVDCKKKITKHLLRSDQASISTNGITVFGTRILDEEVFQGDIQQLLIVADPKAAYDYCEHYSPDCETPHKDSLQAQEPEEEYITDDLDYRQFYDYSEGPTDTILTEEYSEKQHLQRNKRSVSMKKKTTRRSPSKSKYKPLKYLVAKKSPVKMFIHNKKTTVGYQATAPARPRGNSRLNNVEGDYYTDIDYGTLDDTQTQAPVATRGPIETVKEDFVGAHVTKAPPITPEPDTVLETVDNLNTGTEAYDFKEYDLNEYDLGKFDNKLYDYGIYDEYGPLPSKATTAYDEEVGPGVAAETDISESTVAGSQAAFGQKGEKGEPAVIEPGLPGPSGLQGPPGPSGDPGDRGPPGRAGLPGADGLPGPPGTMLMLPFRFGGDSEKGPVVSAQEAQAQAILSQARLAMRGPPGPMGLTGRSGPVGPPGSAGLKGEGGDPGPQGPRGIQGPTGQPGKVGKRGRAGADGGRGMPGEPGAKGDRGFDGLPGLPGEKGHRGEPGPMGPKGAPGEDGQRGEDGEIGPRGLAGESGPRGLLGPRGSPGPPGVPGVAGVDGPPGPKGNMGPQGEPGPPGQQGIPGTQGLPGPQGPIGPPGEKGPQGRSGLPGLPGADGPPVRAHLISNPDLCLCNLKAFFTAVGKGLWGLSSRLLVAQSNQPKRQTPSAALRPQSYLTCSSMPPCHTLIKKCQFYTAEAFLMR</sequence>
<dbReference type="SMART" id="SM00210">
    <property type="entry name" value="TSPN"/>
    <property type="match status" value="1"/>
</dbReference>
<dbReference type="InterPro" id="IPR008160">
    <property type="entry name" value="Collagen"/>
</dbReference>
<feature type="compositionally biased region" description="Gly residues" evidence="3">
    <location>
        <begin position="602"/>
        <end position="611"/>
    </location>
</feature>
<dbReference type="InterPro" id="IPR048287">
    <property type="entry name" value="TSPN-like_N"/>
</dbReference>
<dbReference type="AlphaFoldDB" id="A0AAV9SSI4"/>
<keyword evidence="7" id="KW-1185">Reference proteome</keyword>
<dbReference type="PANTHER" id="PTHR24023">
    <property type="entry name" value="COLLAGEN ALPHA"/>
    <property type="match status" value="1"/>
</dbReference>
<dbReference type="InterPro" id="IPR050149">
    <property type="entry name" value="Collagen_superfamily"/>
</dbReference>
<evidence type="ECO:0000313" key="6">
    <source>
        <dbReference type="EMBL" id="KAK5624028.1"/>
    </source>
</evidence>
<evidence type="ECO:0000256" key="2">
    <source>
        <dbReference type="ARBA" id="ARBA00022737"/>
    </source>
</evidence>
<dbReference type="Proteomes" id="UP001311232">
    <property type="component" value="Unassembled WGS sequence"/>
</dbReference>
<feature type="region of interest" description="Disordered" evidence="3">
    <location>
        <begin position="545"/>
        <end position="748"/>
    </location>
</feature>
<feature type="compositionally biased region" description="Low complexity" evidence="3">
    <location>
        <begin position="582"/>
        <end position="594"/>
    </location>
</feature>
<feature type="compositionally biased region" description="Low complexity" evidence="3">
    <location>
        <begin position="666"/>
        <end position="676"/>
    </location>
</feature>
<dbReference type="EMBL" id="JAHHUM010000006">
    <property type="protein sequence ID" value="KAK5624028.1"/>
    <property type="molecule type" value="Genomic_DNA"/>
</dbReference>
<feature type="domain" description="Laminin G" evidence="5">
    <location>
        <begin position="62"/>
        <end position="193"/>
    </location>
</feature>
<evidence type="ECO:0000259" key="5">
    <source>
        <dbReference type="SMART" id="SM00282"/>
    </source>
</evidence>
<protein>
    <recommendedName>
        <fullName evidence="8">Collagen alpha-1(XI) chain</fullName>
    </recommendedName>
</protein>
<dbReference type="FunFam" id="2.60.120.200:FF:000016">
    <property type="entry name" value="Collagen XI alpha 1 chain"/>
    <property type="match status" value="1"/>
</dbReference>
<dbReference type="GO" id="GO:0030198">
    <property type="term" value="P:extracellular matrix organization"/>
    <property type="evidence" value="ECO:0007669"/>
    <property type="project" value="TreeGrafter"/>
</dbReference>
<organism evidence="6 7">
    <name type="scientific">Crenichthys baileyi</name>
    <name type="common">White River springfish</name>
    <dbReference type="NCBI Taxonomy" id="28760"/>
    <lineage>
        <taxon>Eukaryota</taxon>
        <taxon>Metazoa</taxon>
        <taxon>Chordata</taxon>
        <taxon>Craniata</taxon>
        <taxon>Vertebrata</taxon>
        <taxon>Euteleostomi</taxon>
        <taxon>Actinopterygii</taxon>
        <taxon>Neopterygii</taxon>
        <taxon>Teleostei</taxon>
        <taxon>Neoteleostei</taxon>
        <taxon>Acanthomorphata</taxon>
        <taxon>Ovalentaria</taxon>
        <taxon>Atherinomorphae</taxon>
        <taxon>Cyprinodontiformes</taxon>
        <taxon>Goodeidae</taxon>
        <taxon>Crenichthys</taxon>
    </lineage>
</organism>
<dbReference type="GO" id="GO:0031012">
    <property type="term" value="C:extracellular matrix"/>
    <property type="evidence" value="ECO:0007669"/>
    <property type="project" value="TreeGrafter"/>
</dbReference>
<feature type="compositionally biased region" description="Low complexity" evidence="3">
    <location>
        <begin position="493"/>
        <end position="515"/>
    </location>
</feature>
<feature type="compositionally biased region" description="Basic residues" evidence="3">
    <location>
        <begin position="257"/>
        <end position="276"/>
    </location>
</feature>
<keyword evidence="2" id="KW-0677">Repeat</keyword>
<feature type="compositionally biased region" description="Low complexity" evidence="3">
    <location>
        <begin position="711"/>
        <end position="721"/>
    </location>
</feature>
<dbReference type="GO" id="GO:0030020">
    <property type="term" value="F:extracellular matrix structural constituent conferring tensile strength"/>
    <property type="evidence" value="ECO:0007669"/>
    <property type="project" value="TreeGrafter"/>
</dbReference>
<feature type="domain" description="Thrombospondin-like N-terminal" evidence="4">
    <location>
        <begin position="4"/>
        <end position="194"/>
    </location>
</feature>
<reference evidence="6 7" key="1">
    <citation type="submission" date="2021-06" db="EMBL/GenBank/DDBJ databases">
        <authorList>
            <person name="Palmer J.M."/>
        </authorList>
    </citation>
    <scope>NUCLEOTIDE SEQUENCE [LARGE SCALE GENOMIC DNA]</scope>
    <source>
        <strain evidence="6 7">MEX-2019</strain>
        <tissue evidence="6">Muscle</tissue>
    </source>
</reference>